<dbReference type="AlphaFoldDB" id="A0A6P8I0T6"/>
<evidence type="ECO:0000313" key="4">
    <source>
        <dbReference type="Proteomes" id="UP000515163"/>
    </source>
</evidence>
<accession>A0A6P8I0T6</accession>
<dbReference type="InterPro" id="IPR042655">
    <property type="entry name" value="LRC72"/>
</dbReference>
<dbReference type="Pfam" id="PF12799">
    <property type="entry name" value="LRR_4"/>
    <property type="match status" value="1"/>
</dbReference>
<feature type="region of interest" description="Disordered" evidence="3">
    <location>
        <begin position="488"/>
        <end position="531"/>
    </location>
</feature>
<dbReference type="Proteomes" id="UP000515163">
    <property type="component" value="Unplaced"/>
</dbReference>
<reference evidence="5" key="1">
    <citation type="submission" date="2025-08" db="UniProtKB">
        <authorList>
            <consortium name="RefSeq"/>
        </authorList>
    </citation>
    <scope>IDENTIFICATION</scope>
</reference>
<feature type="compositionally biased region" description="Low complexity" evidence="3">
    <location>
        <begin position="503"/>
        <end position="523"/>
    </location>
</feature>
<feature type="non-terminal residue" evidence="5">
    <location>
        <position position="861"/>
    </location>
</feature>
<dbReference type="InterPro" id="IPR032675">
    <property type="entry name" value="LRR_dom_sf"/>
</dbReference>
<keyword evidence="1" id="KW-0433">Leucine-rich repeat</keyword>
<dbReference type="Gene3D" id="3.80.10.10">
    <property type="entry name" value="Ribonuclease Inhibitor"/>
    <property type="match status" value="1"/>
</dbReference>
<keyword evidence="4" id="KW-1185">Reference proteome</keyword>
<dbReference type="PROSITE" id="PS51450">
    <property type="entry name" value="LRR"/>
    <property type="match status" value="2"/>
</dbReference>
<name>A0A6P8I0T6_ACTTE</name>
<feature type="compositionally biased region" description="Polar residues" evidence="3">
    <location>
        <begin position="832"/>
        <end position="861"/>
    </location>
</feature>
<dbReference type="SUPFAM" id="SSF52058">
    <property type="entry name" value="L domain-like"/>
    <property type="match status" value="1"/>
</dbReference>
<dbReference type="InterPro" id="IPR025875">
    <property type="entry name" value="Leu-rich_rpt_4"/>
</dbReference>
<proteinExistence type="predicted"/>
<dbReference type="InParanoid" id="A0A6P8I0T6"/>
<dbReference type="RefSeq" id="XP_031561141.1">
    <property type="nucleotide sequence ID" value="XM_031705281.1"/>
</dbReference>
<organism evidence="4 5">
    <name type="scientific">Actinia tenebrosa</name>
    <name type="common">Australian red waratah sea anemone</name>
    <dbReference type="NCBI Taxonomy" id="6105"/>
    <lineage>
        <taxon>Eukaryota</taxon>
        <taxon>Metazoa</taxon>
        <taxon>Cnidaria</taxon>
        <taxon>Anthozoa</taxon>
        <taxon>Hexacorallia</taxon>
        <taxon>Actiniaria</taxon>
        <taxon>Actiniidae</taxon>
        <taxon>Actinia</taxon>
    </lineage>
</organism>
<dbReference type="GeneID" id="116297119"/>
<dbReference type="KEGG" id="aten:116297119"/>
<dbReference type="OrthoDB" id="5981025at2759"/>
<gene>
    <name evidence="5" type="primary">LOC116297119</name>
</gene>
<protein>
    <submittedName>
        <fullName evidence="5">Uncharacterized protein LOC116297119</fullName>
    </submittedName>
</protein>
<dbReference type="PANTHER" id="PTHR46759">
    <property type="entry name" value="LEUCINE-RICH REPEAT-CONTAINING PROTEIN 72"/>
    <property type="match status" value="1"/>
</dbReference>
<keyword evidence="2" id="KW-0677">Repeat</keyword>
<sequence length="861" mass="99012">MRISNQLLRSRAARPLYSTELIDLSHLELVSVDRLELCPKLQTLILRQNRIEAVPNLDCCPQLWKIDLANNKLRSLEGLSRFPVFGTLILSNNELDWNELLKIRHIHILDLTLHGNPLLEMDSYYRLHVIDSLPNIWMLDGRIITTAERAQVSQFFKDTALCDRPVRHKLPRNQFIPSSLKNIKVTGIHGTMTDHYMRHFPHRSTLNIDLDRRRLHYLAYNLQRDVNLDLKYTTREKVKPTSVIENLISCRKNDQERCNMLLLLLVGSLEFSIPLSLVQQTLEITRLKNIDNVNTMDLFMFSRETRCRVASLFLSAVKIERDQNIEGGLYNRLYLSLYDLVSDLVRLANGDDIARYQAVRKRFDTRKSGYRCLLASEIVQLLCIVPVFFDFIGKDPGVMDLISVATKNPDIGEQIKTISWKVQAEGGDTNKVYQEISQFLLKKTKEASSSIPNPGRGKVLDVFEKNNYPFYRMEPSYIITSKRLIVKPANQDKPQPSSKLRVRPSTGASTSPTRSARTSPARPKTGIRKPRLGDRVQLGHQACGRLVALPENHVGLVQIDTKAASRFQQADYSLHSKFDDQFYYVNFRHMEWDPKVAQWRFASGFSELSLNAGNRRTTETNEEETRFLSEILQQSLKLRADLPFTQKETPEEQDDKREGHVLITDHVRSIVRECLQEAEVEWPDEEKPLNPEATEIEQTWTEPERVESPVSQSEVTVHVDSDSFTASHDLQVVDEESAEPSEVQEHWNVNERIDAPIPRSTPYKTFMRVSHLINVDMYQPNERYHHLHPSREGDVDRDPVGCSVHEEEMVSSTENARLEAWKSYELIKRDSSSGFPSRVGSATSKHTPPQRPSTPLHSNPV</sequence>
<dbReference type="PANTHER" id="PTHR46759:SF2">
    <property type="match status" value="1"/>
</dbReference>
<feature type="region of interest" description="Disordered" evidence="3">
    <location>
        <begin position="830"/>
        <end position="861"/>
    </location>
</feature>
<evidence type="ECO:0000256" key="2">
    <source>
        <dbReference type="ARBA" id="ARBA00022737"/>
    </source>
</evidence>
<evidence type="ECO:0000256" key="3">
    <source>
        <dbReference type="SAM" id="MobiDB-lite"/>
    </source>
</evidence>
<evidence type="ECO:0000256" key="1">
    <source>
        <dbReference type="ARBA" id="ARBA00022614"/>
    </source>
</evidence>
<dbReference type="InterPro" id="IPR001611">
    <property type="entry name" value="Leu-rich_rpt"/>
</dbReference>
<evidence type="ECO:0000313" key="5">
    <source>
        <dbReference type="RefSeq" id="XP_031561141.1"/>
    </source>
</evidence>